<organism evidence="2 3">
    <name type="scientific">Tothia fuscella</name>
    <dbReference type="NCBI Taxonomy" id="1048955"/>
    <lineage>
        <taxon>Eukaryota</taxon>
        <taxon>Fungi</taxon>
        <taxon>Dikarya</taxon>
        <taxon>Ascomycota</taxon>
        <taxon>Pezizomycotina</taxon>
        <taxon>Dothideomycetes</taxon>
        <taxon>Pleosporomycetidae</taxon>
        <taxon>Venturiales</taxon>
        <taxon>Cylindrosympodiaceae</taxon>
        <taxon>Tothia</taxon>
    </lineage>
</organism>
<sequence>MDLRLFDHRSGKGRTPLPEHSCSPLHFEYATFLMIIAVLLFVCKCNRRIYAYN</sequence>
<evidence type="ECO:0000313" key="3">
    <source>
        <dbReference type="Proteomes" id="UP000800235"/>
    </source>
</evidence>
<name>A0A9P4P275_9PEZI</name>
<keyword evidence="1" id="KW-0812">Transmembrane</keyword>
<keyword evidence="3" id="KW-1185">Reference proteome</keyword>
<keyword evidence="1" id="KW-0472">Membrane</keyword>
<dbReference type="Proteomes" id="UP000800235">
    <property type="component" value="Unassembled WGS sequence"/>
</dbReference>
<reference evidence="2" key="1">
    <citation type="journal article" date="2020" name="Stud. Mycol.">
        <title>101 Dothideomycetes genomes: a test case for predicting lifestyles and emergence of pathogens.</title>
        <authorList>
            <person name="Haridas S."/>
            <person name="Albert R."/>
            <person name="Binder M."/>
            <person name="Bloem J."/>
            <person name="Labutti K."/>
            <person name="Salamov A."/>
            <person name="Andreopoulos B."/>
            <person name="Baker S."/>
            <person name="Barry K."/>
            <person name="Bills G."/>
            <person name="Bluhm B."/>
            <person name="Cannon C."/>
            <person name="Castanera R."/>
            <person name="Culley D."/>
            <person name="Daum C."/>
            <person name="Ezra D."/>
            <person name="Gonzalez J."/>
            <person name="Henrissat B."/>
            <person name="Kuo A."/>
            <person name="Liang C."/>
            <person name="Lipzen A."/>
            <person name="Lutzoni F."/>
            <person name="Magnuson J."/>
            <person name="Mondo S."/>
            <person name="Nolan M."/>
            <person name="Ohm R."/>
            <person name="Pangilinan J."/>
            <person name="Park H.-J."/>
            <person name="Ramirez L."/>
            <person name="Alfaro M."/>
            <person name="Sun H."/>
            <person name="Tritt A."/>
            <person name="Yoshinaga Y."/>
            <person name="Zwiers L.-H."/>
            <person name="Turgeon B."/>
            <person name="Goodwin S."/>
            <person name="Spatafora J."/>
            <person name="Crous P."/>
            <person name="Grigoriev I."/>
        </authorList>
    </citation>
    <scope>NUCLEOTIDE SEQUENCE</scope>
    <source>
        <strain evidence="2">CBS 130266</strain>
    </source>
</reference>
<evidence type="ECO:0000313" key="2">
    <source>
        <dbReference type="EMBL" id="KAF2435897.1"/>
    </source>
</evidence>
<keyword evidence="1" id="KW-1133">Transmembrane helix</keyword>
<gene>
    <name evidence="2" type="ORF">EJ08DRAFT_293950</name>
</gene>
<accession>A0A9P4P275</accession>
<proteinExistence type="predicted"/>
<evidence type="ECO:0000256" key="1">
    <source>
        <dbReference type="SAM" id="Phobius"/>
    </source>
</evidence>
<dbReference type="AlphaFoldDB" id="A0A9P4P275"/>
<protein>
    <submittedName>
        <fullName evidence="2">Uncharacterized protein</fullName>
    </submittedName>
</protein>
<comment type="caution">
    <text evidence="2">The sequence shown here is derived from an EMBL/GenBank/DDBJ whole genome shotgun (WGS) entry which is preliminary data.</text>
</comment>
<feature type="transmembrane region" description="Helical" evidence="1">
    <location>
        <begin position="26"/>
        <end position="43"/>
    </location>
</feature>
<dbReference type="EMBL" id="MU007012">
    <property type="protein sequence ID" value="KAF2435897.1"/>
    <property type="molecule type" value="Genomic_DNA"/>
</dbReference>